<keyword evidence="2 6" id="KW-0489">Methyltransferase</keyword>
<protein>
    <submittedName>
        <fullName evidence="6">RNA methyltransferase</fullName>
    </submittedName>
</protein>
<evidence type="ECO:0000256" key="1">
    <source>
        <dbReference type="ARBA" id="ARBA00007228"/>
    </source>
</evidence>
<dbReference type="InterPro" id="IPR053888">
    <property type="entry name" value="MRM3-like_sub_bind"/>
</dbReference>
<name>A0ABV4CX30_9BACT</name>
<dbReference type="GO" id="GO:0008168">
    <property type="term" value="F:methyltransferase activity"/>
    <property type="evidence" value="ECO:0007669"/>
    <property type="project" value="UniProtKB-KW"/>
</dbReference>
<dbReference type="RefSeq" id="WP_121700268.1">
    <property type="nucleotide sequence ID" value="NZ_JBCLPP010000028.1"/>
</dbReference>
<dbReference type="Pfam" id="PF00588">
    <property type="entry name" value="SpoU_methylase"/>
    <property type="match status" value="1"/>
</dbReference>
<dbReference type="Pfam" id="PF22435">
    <property type="entry name" value="MRM3-like_sub_bind"/>
    <property type="match status" value="1"/>
</dbReference>
<accession>A0ABV4CX30</accession>
<evidence type="ECO:0000259" key="4">
    <source>
        <dbReference type="Pfam" id="PF00588"/>
    </source>
</evidence>
<evidence type="ECO:0000313" key="7">
    <source>
        <dbReference type="Proteomes" id="UP001565200"/>
    </source>
</evidence>
<dbReference type="EMBL" id="JBCLPP010000028">
    <property type="protein sequence ID" value="MEY8245954.1"/>
    <property type="molecule type" value="Genomic_DNA"/>
</dbReference>
<evidence type="ECO:0000256" key="2">
    <source>
        <dbReference type="ARBA" id="ARBA00022603"/>
    </source>
</evidence>
<dbReference type="GO" id="GO:0032259">
    <property type="term" value="P:methylation"/>
    <property type="evidence" value="ECO:0007669"/>
    <property type="project" value="UniProtKB-KW"/>
</dbReference>
<evidence type="ECO:0000313" key="6">
    <source>
        <dbReference type="EMBL" id="MEY8245954.1"/>
    </source>
</evidence>
<dbReference type="InterPro" id="IPR001537">
    <property type="entry name" value="SpoU_MeTrfase"/>
</dbReference>
<comment type="caution">
    <text evidence="6">The sequence shown here is derived from an EMBL/GenBank/DDBJ whole genome shotgun (WGS) entry which is preliminary data.</text>
</comment>
<dbReference type="InterPro" id="IPR051259">
    <property type="entry name" value="rRNA_Methyltransferase"/>
</dbReference>
<dbReference type="Proteomes" id="UP001565200">
    <property type="component" value="Unassembled WGS sequence"/>
</dbReference>
<dbReference type="PANTHER" id="PTHR43191:SF2">
    <property type="entry name" value="RRNA METHYLTRANSFERASE 3, MITOCHONDRIAL"/>
    <property type="match status" value="1"/>
</dbReference>
<dbReference type="InterPro" id="IPR029064">
    <property type="entry name" value="Ribosomal_eL30-like_sf"/>
</dbReference>
<keyword evidence="3" id="KW-0808">Transferase</keyword>
<dbReference type="PANTHER" id="PTHR43191">
    <property type="entry name" value="RRNA METHYLTRANSFERASE 3"/>
    <property type="match status" value="1"/>
</dbReference>
<proteinExistence type="inferred from homology"/>
<keyword evidence="7" id="KW-1185">Reference proteome</keyword>
<comment type="similarity">
    <text evidence="1">Belongs to the class IV-like SAM-binding methyltransferase superfamily. RNA methyltransferase TrmH family.</text>
</comment>
<sequence>MEELTNRIRKLVASLDDPRVRDAEGLFAAEGTKCVLDTAGAFDCRWIFATAAWLEAHGHAIDGSADVTAVKRADLERMSHLSTPPQVIAVYERPVYDITPADIAGHLVIALDRVQDPGNLGTVMRVADWFGIDTILCSHDTVDCFNPKVVQATMGAISRVKAVYVDLPEFLAQCGQPVYGTFLDGDDIYGSPLGDSGIIVMGNEGRGISDAVARYVDRRLYIPSFPVSRPTSESLNVGMATAITVAEFRRRQLS</sequence>
<dbReference type="Gene3D" id="3.30.1330.30">
    <property type="match status" value="1"/>
</dbReference>
<gene>
    <name evidence="6" type="ORF">AAK873_10045</name>
</gene>
<dbReference type="Gene3D" id="3.40.1280.10">
    <property type="match status" value="1"/>
</dbReference>
<dbReference type="CDD" id="cd18109">
    <property type="entry name" value="SpoU-like_RNA-MTase"/>
    <property type="match status" value="1"/>
</dbReference>
<organism evidence="6 7">
    <name type="scientific">Heminiphilus faecis</name>
    <dbReference type="NCBI Taxonomy" id="2601703"/>
    <lineage>
        <taxon>Bacteria</taxon>
        <taxon>Pseudomonadati</taxon>
        <taxon>Bacteroidota</taxon>
        <taxon>Bacteroidia</taxon>
        <taxon>Bacteroidales</taxon>
        <taxon>Muribaculaceae</taxon>
        <taxon>Heminiphilus</taxon>
    </lineage>
</organism>
<dbReference type="SUPFAM" id="SSF75217">
    <property type="entry name" value="alpha/beta knot"/>
    <property type="match status" value="1"/>
</dbReference>
<feature type="domain" description="MRM3-like substrate binding" evidence="5">
    <location>
        <begin position="10"/>
        <end position="89"/>
    </location>
</feature>
<reference evidence="6 7" key="1">
    <citation type="submission" date="2024-03" db="EMBL/GenBank/DDBJ databases">
        <title>Mouse gut bacterial collection (mGBC) of GemPharmatech.</title>
        <authorList>
            <person name="He Y."/>
            <person name="Dong L."/>
            <person name="Wu D."/>
            <person name="Gao X."/>
            <person name="Lin Z."/>
        </authorList>
    </citation>
    <scope>NUCLEOTIDE SEQUENCE [LARGE SCALE GENOMIC DNA]</scope>
    <source>
        <strain evidence="6 7">54-13</strain>
    </source>
</reference>
<dbReference type="SUPFAM" id="SSF55315">
    <property type="entry name" value="L30e-like"/>
    <property type="match status" value="1"/>
</dbReference>
<evidence type="ECO:0000259" key="5">
    <source>
        <dbReference type="Pfam" id="PF22435"/>
    </source>
</evidence>
<dbReference type="InterPro" id="IPR029028">
    <property type="entry name" value="Alpha/beta_knot_MTases"/>
</dbReference>
<feature type="domain" description="tRNA/rRNA methyltransferase SpoU type" evidence="4">
    <location>
        <begin position="107"/>
        <end position="244"/>
    </location>
</feature>
<dbReference type="InterPro" id="IPR029026">
    <property type="entry name" value="tRNA_m1G_MTases_N"/>
</dbReference>
<evidence type="ECO:0000256" key="3">
    <source>
        <dbReference type="ARBA" id="ARBA00022679"/>
    </source>
</evidence>